<comment type="similarity">
    <text evidence="2">Belongs to the membrane fusion protein (MFP) (TC 8.A.1) family.</text>
</comment>
<evidence type="ECO:0000313" key="11">
    <source>
        <dbReference type="Proteomes" id="UP001234495"/>
    </source>
</evidence>
<dbReference type="Gene3D" id="2.40.30.170">
    <property type="match status" value="1"/>
</dbReference>
<evidence type="ECO:0000256" key="1">
    <source>
        <dbReference type="ARBA" id="ARBA00004167"/>
    </source>
</evidence>
<feature type="domain" description="LcnD-like long helical bundle" evidence="8">
    <location>
        <begin position="104"/>
        <end position="312"/>
    </location>
</feature>
<keyword evidence="5 7" id="KW-0472">Membrane</keyword>
<accession>A0ABT9ZFS5</accession>
<name>A0ABT9ZFS5_9BACI</name>
<evidence type="ECO:0000259" key="8">
    <source>
        <dbReference type="Pfam" id="PF25887"/>
    </source>
</evidence>
<evidence type="ECO:0000256" key="6">
    <source>
        <dbReference type="SAM" id="Coils"/>
    </source>
</evidence>
<sequence>MRKNIIDMEEWSASKDILNAKPNRIVPLFLVILLLIIATLLAWSYFGKIDEYTKAVGIVRPGEDIRTISGKPGEIEKVYVEEGQIVKENEPLLTINNDEVTIKKEELDTQIATLKEEVELLQTYKEGIDSNRNTINGEGELVEKYRNELDKYLLKQESLQKEITLLQEMENESKSYVSNQHLKVDSELADLTNEVNQYKNLEQKIMNNKDISINNDSSAYILYKRYLADLDKIENEYEQQMTTLQNQAEESEKALQVQEGLQDVAVNQSSEISFEDLEKQKNEAIHQLKTDYQTQILSSINSLDSEKRSIELNSYQPSNSQYGVQISQVLSSKMEYEKETIAQINDSIQQLENQLVTLQSQAKLNNETEKSSEILAPSTGIVELGQPISEGDVLQGGEKILSIIPEKNKVYKIKLSIPSSEIGKIKIGDAINFRFDSLSKDENKRITGKVTYISPDIVVDSETNANYFVAESTIPMKSLQEKGISIKIGMSCEAHIVYDSKRILHFILEKLSFM</sequence>
<organism evidence="10 11">
    <name type="scientific">Metabacillus malikii</name>
    <dbReference type="NCBI Taxonomy" id="1504265"/>
    <lineage>
        <taxon>Bacteria</taxon>
        <taxon>Bacillati</taxon>
        <taxon>Bacillota</taxon>
        <taxon>Bacilli</taxon>
        <taxon>Bacillales</taxon>
        <taxon>Bacillaceae</taxon>
        <taxon>Metabacillus</taxon>
    </lineage>
</organism>
<feature type="transmembrane region" description="Helical" evidence="7">
    <location>
        <begin position="25"/>
        <end position="46"/>
    </location>
</feature>
<keyword evidence="4 7" id="KW-1133">Transmembrane helix</keyword>
<comment type="subcellular location">
    <subcellularLocation>
        <location evidence="1">Membrane</location>
        <topology evidence="1">Single-pass membrane protein</topology>
    </subcellularLocation>
</comment>
<dbReference type="PANTHER" id="PTHR30386">
    <property type="entry name" value="MEMBRANE FUSION SUBUNIT OF EMRAB-TOLC MULTIDRUG EFFLUX PUMP"/>
    <property type="match status" value="1"/>
</dbReference>
<feature type="domain" description="AprE-like beta-barrel" evidence="9">
    <location>
        <begin position="413"/>
        <end position="497"/>
    </location>
</feature>
<dbReference type="Proteomes" id="UP001234495">
    <property type="component" value="Unassembled WGS sequence"/>
</dbReference>
<dbReference type="PRINTS" id="PR01490">
    <property type="entry name" value="RTXTOXIND"/>
</dbReference>
<evidence type="ECO:0000259" key="9">
    <source>
        <dbReference type="Pfam" id="PF26002"/>
    </source>
</evidence>
<evidence type="ECO:0000256" key="2">
    <source>
        <dbReference type="ARBA" id="ARBA00009477"/>
    </source>
</evidence>
<dbReference type="InterPro" id="IPR050739">
    <property type="entry name" value="MFP"/>
</dbReference>
<evidence type="ECO:0000313" key="10">
    <source>
        <dbReference type="EMBL" id="MDQ0230734.1"/>
    </source>
</evidence>
<keyword evidence="3 7" id="KW-0812">Transmembrane</keyword>
<reference evidence="10 11" key="1">
    <citation type="submission" date="2023-07" db="EMBL/GenBank/DDBJ databases">
        <title>Genomic Encyclopedia of Type Strains, Phase IV (KMG-IV): sequencing the most valuable type-strain genomes for metagenomic binning, comparative biology and taxonomic classification.</title>
        <authorList>
            <person name="Goeker M."/>
        </authorList>
    </citation>
    <scope>NUCLEOTIDE SEQUENCE [LARGE SCALE GENOMIC DNA]</scope>
    <source>
        <strain evidence="10 11">DSM 29005</strain>
    </source>
</reference>
<dbReference type="InterPro" id="IPR058794">
    <property type="entry name" value="HB_LcnD"/>
</dbReference>
<protein>
    <submittedName>
        <fullName evidence="10">HlyD family secretion protein</fullName>
    </submittedName>
</protein>
<keyword evidence="11" id="KW-1185">Reference proteome</keyword>
<comment type="caution">
    <text evidence="10">The sequence shown here is derived from an EMBL/GenBank/DDBJ whole genome shotgun (WGS) entry which is preliminary data.</text>
</comment>
<dbReference type="Pfam" id="PF26002">
    <property type="entry name" value="Beta-barrel_AprE"/>
    <property type="match status" value="1"/>
</dbReference>
<dbReference type="EMBL" id="JAUSUD010000007">
    <property type="protein sequence ID" value="MDQ0230734.1"/>
    <property type="molecule type" value="Genomic_DNA"/>
</dbReference>
<proteinExistence type="inferred from homology"/>
<evidence type="ECO:0000256" key="4">
    <source>
        <dbReference type="ARBA" id="ARBA00022989"/>
    </source>
</evidence>
<keyword evidence="6" id="KW-0175">Coiled coil</keyword>
<evidence type="ECO:0000256" key="5">
    <source>
        <dbReference type="ARBA" id="ARBA00023136"/>
    </source>
</evidence>
<evidence type="ECO:0000256" key="7">
    <source>
        <dbReference type="SAM" id="Phobius"/>
    </source>
</evidence>
<dbReference type="RefSeq" id="WP_307340555.1">
    <property type="nucleotide sequence ID" value="NZ_JAUSUD010000007.1"/>
</dbReference>
<feature type="coiled-coil region" evidence="6">
    <location>
        <begin position="97"/>
        <end position="261"/>
    </location>
</feature>
<evidence type="ECO:0000256" key="3">
    <source>
        <dbReference type="ARBA" id="ARBA00022692"/>
    </source>
</evidence>
<dbReference type="InterPro" id="IPR058982">
    <property type="entry name" value="Beta-barrel_AprE"/>
</dbReference>
<gene>
    <name evidence="10" type="ORF">J2S19_001990</name>
</gene>
<dbReference type="PANTHER" id="PTHR30386:SF26">
    <property type="entry name" value="TRANSPORT PROTEIN COMB"/>
    <property type="match status" value="1"/>
</dbReference>
<feature type="coiled-coil region" evidence="6">
    <location>
        <begin position="334"/>
        <end position="368"/>
    </location>
</feature>
<dbReference type="Pfam" id="PF25887">
    <property type="entry name" value="HB_LcnD"/>
    <property type="match status" value="1"/>
</dbReference>